<name>A0A0D7AGS5_9AGAR</name>
<dbReference type="AlphaFoldDB" id="A0A0D7AGS5"/>
<reference evidence="2 3" key="1">
    <citation type="journal article" date="2015" name="Fungal Genet. Biol.">
        <title>Evolution of novel wood decay mechanisms in Agaricales revealed by the genome sequences of Fistulina hepatica and Cylindrobasidium torrendii.</title>
        <authorList>
            <person name="Floudas D."/>
            <person name="Held B.W."/>
            <person name="Riley R."/>
            <person name="Nagy L.G."/>
            <person name="Koehler G."/>
            <person name="Ransdell A.S."/>
            <person name="Younus H."/>
            <person name="Chow J."/>
            <person name="Chiniquy J."/>
            <person name="Lipzen A."/>
            <person name="Tritt A."/>
            <person name="Sun H."/>
            <person name="Haridas S."/>
            <person name="LaButti K."/>
            <person name="Ohm R.A."/>
            <person name="Kues U."/>
            <person name="Blanchette R.A."/>
            <person name="Grigoriev I.V."/>
            <person name="Minto R.E."/>
            <person name="Hibbett D.S."/>
        </authorList>
    </citation>
    <scope>NUCLEOTIDE SEQUENCE [LARGE SCALE GENOMIC DNA]</scope>
    <source>
        <strain evidence="2 3">ATCC 64428</strain>
    </source>
</reference>
<feature type="region of interest" description="Disordered" evidence="1">
    <location>
        <begin position="1"/>
        <end position="20"/>
    </location>
</feature>
<evidence type="ECO:0000313" key="3">
    <source>
        <dbReference type="Proteomes" id="UP000054144"/>
    </source>
</evidence>
<protein>
    <submittedName>
        <fullName evidence="2">Uncharacterized protein</fullName>
    </submittedName>
</protein>
<dbReference type="Proteomes" id="UP000054144">
    <property type="component" value="Unassembled WGS sequence"/>
</dbReference>
<feature type="region of interest" description="Disordered" evidence="1">
    <location>
        <begin position="167"/>
        <end position="199"/>
    </location>
</feature>
<dbReference type="GO" id="GO:0008168">
    <property type="term" value="F:methyltransferase activity"/>
    <property type="evidence" value="ECO:0007669"/>
    <property type="project" value="InterPro"/>
</dbReference>
<evidence type="ECO:0000256" key="1">
    <source>
        <dbReference type="SAM" id="MobiDB-lite"/>
    </source>
</evidence>
<dbReference type="InterPro" id="IPR002052">
    <property type="entry name" value="DNA_methylase_N6_adenine_CS"/>
</dbReference>
<sequence length="320" mass="35730">MFPHRRKHNPAASDFPDVRAPDTGESYRFFYETPETMDTTKPTVISYTNMSRQEKTATGYKHIYKAQSALESATNSCQADDSFTDIRRVEASLATISKAWEKLMRRSKWKYDNTFFRWLFNTRTQANFDAQVIEHLTTSAQVLEAAERTEQLSIEMDRFAAQLKRLCAPDGRLRPTNPDPPSSRGSTTSSSALPRSLPAGPTYAPYSTHPIVSSPSFSSSSSWGDRRQHSTLLSNPPYVPAPPFSLSSELFMANEPFADEDKSWTTRATLGVAQPIATNEIVPEADERSWATHATYGLYFIGENGGQAAQPPYGPNATYN</sequence>
<accession>A0A0D7AGS5</accession>
<dbReference type="GO" id="GO:0032259">
    <property type="term" value="P:methylation"/>
    <property type="evidence" value="ECO:0007669"/>
    <property type="project" value="InterPro"/>
</dbReference>
<dbReference type="EMBL" id="KN881694">
    <property type="protein sequence ID" value="KIY50043.1"/>
    <property type="molecule type" value="Genomic_DNA"/>
</dbReference>
<organism evidence="2 3">
    <name type="scientific">Fistulina hepatica ATCC 64428</name>
    <dbReference type="NCBI Taxonomy" id="1128425"/>
    <lineage>
        <taxon>Eukaryota</taxon>
        <taxon>Fungi</taxon>
        <taxon>Dikarya</taxon>
        <taxon>Basidiomycota</taxon>
        <taxon>Agaricomycotina</taxon>
        <taxon>Agaricomycetes</taxon>
        <taxon>Agaricomycetidae</taxon>
        <taxon>Agaricales</taxon>
        <taxon>Fistulinaceae</taxon>
        <taxon>Fistulina</taxon>
    </lineage>
</organism>
<keyword evidence="3" id="KW-1185">Reference proteome</keyword>
<dbReference type="PROSITE" id="PS00092">
    <property type="entry name" value="N6_MTASE"/>
    <property type="match status" value="1"/>
</dbReference>
<gene>
    <name evidence="2" type="ORF">FISHEDRAFT_72092</name>
</gene>
<proteinExistence type="predicted"/>
<feature type="compositionally biased region" description="Low complexity" evidence="1">
    <location>
        <begin position="182"/>
        <end position="191"/>
    </location>
</feature>
<dbReference type="GO" id="GO:0003676">
    <property type="term" value="F:nucleic acid binding"/>
    <property type="evidence" value="ECO:0007669"/>
    <property type="project" value="InterPro"/>
</dbReference>
<evidence type="ECO:0000313" key="2">
    <source>
        <dbReference type="EMBL" id="KIY50043.1"/>
    </source>
</evidence>